<dbReference type="AlphaFoldDB" id="A0A9W6IVA7"/>
<comment type="caution">
    <text evidence="1">The sequence shown here is derived from an EMBL/GenBank/DDBJ whole genome shotgun (WGS) entry which is preliminary data.</text>
</comment>
<organism evidence="1 2">
    <name type="scientific">Methylopila capsulata</name>
    <dbReference type="NCBI Taxonomy" id="61654"/>
    <lineage>
        <taxon>Bacteria</taxon>
        <taxon>Pseudomonadati</taxon>
        <taxon>Pseudomonadota</taxon>
        <taxon>Alphaproteobacteria</taxon>
        <taxon>Hyphomicrobiales</taxon>
        <taxon>Methylopilaceae</taxon>
        <taxon>Methylopila</taxon>
    </lineage>
</organism>
<dbReference type="EMBL" id="BSFF01000002">
    <property type="protein sequence ID" value="GLK55974.1"/>
    <property type="molecule type" value="Genomic_DNA"/>
</dbReference>
<reference evidence="1" key="1">
    <citation type="journal article" date="2014" name="Int. J. Syst. Evol. Microbiol.">
        <title>Complete genome sequence of Corynebacterium casei LMG S-19264T (=DSM 44701T), isolated from a smear-ripened cheese.</title>
        <authorList>
            <consortium name="US DOE Joint Genome Institute (JGI-PGF)"/>
            <person name="Walter F."/>
            <person name="Albersmeier A."/>
            <person name="Kalinowski J."/>
            <person name="Ruckert C."/>
        </authorList>
    </citation>
    <scope>NUCLEOTIDE SEQUENCE</scope>
    <source>
        <strain evidence="1">VKM B-1606</strain>
    </source>
</reference>
<protein>
    <submittedName>
        <fullName evidence="1">Uncharacterized protein</fullName>
    </submittedName>
</protein>
<dbReference type="Proteomes" id="UP001143400">
    <property type="component" value="Unassembled WGS sequence"/>
</dbReference>
<gene>
    <name evidence="1" type="ORF">GCM10008170_19930</name>
</gene>
<evidence type="ECO:0000313" key="1">
    <source>
        <dbReference type="EMBL" id="GLK55974.1"/>
    </source>
</evidence>
<reference evidence="1" key="2">
    <citation type="submission" date="2023-01" db="EMBL/GenBank/DDBJ databases">
        <authorList>
            <person name="Sun Q."/>
            <person name="Evtushenko L."/>
        </authorList>
    </citation>
    <scope>NUCLEOTIDE SEQUENCE</scope>
    <source>
        <strain evidence="1">VKM B-1606</strain>
    </source>
</reference>
<accession>A0A9W6IVA7</accession>
<evidence type="ECO:0000313" key="2">
    <source>
        <dbReference type="Proteomes" id="UP001143400"/>
    </source>
</evidence>
<sequence length="66" mass="6943">MQPMTAAQAAVTSGFAGAKPRPCVSEVSAMTFVRPLARMPAPFALACQNASEPPPFLGRAAERPER</sequence>
<proteinExistence type="predicted"/>
<name>A0A9W6IVA7_9HYPH</name>